<feature type="domain" description="Small ribosomal subunit protein uS3 C-terminal" evidence="4">
    <location>
        <begin position="138"/>
        <end position="223"/>
    </location>
</feature>
<keyword evidence="2" id="KW-0689">Ribosomal protein</keyword>
<dbReference type="AlphaFoldDB" id="A0A346KN94"/>
<sequence>MGQKVSSLSFRSRTFPYYKNIWQFSKDLTYKHNLNLSLYIKTLVQELIDNLDILGIRIKFYNKFYIKLNIILPKSLSTSSTSSLYLNPLSLKYLNTLLNLKSVRQLKEFNKISKYKVSINFCVLKEPLLNPEILNYFITSQLKKGEPIRKILKQLSQFILGSREVSSIGGLKLLISGRIGGIQRARKESLLIGNVPLQTLNYQIKYSSSSIKTSYGTLGIKLWLFTY</sequence>
<dbReference type="PANTHER" id="PTHR11760">
    <property type="entry name" value="30S/40S RIBOSOMAL PROTEIN S3"/>
    <property type="match status" value="1"/>
</dbReference>
<reference evidence="5" key="1">
    <citation type="submission" date="2018-05" db="EMBL/GenBank/DDBJ databases">
        <title>A widespread coral-associated apicomplexan with an unusual plastid.</title>
        <authorList>
            <person name="Kwong W.K."/>
            <person name="Keeling P.J."/>
        </authorList>
    </citation>
    <scope>NUCLEOTIDE SEQUENCE</scope>
</reference>
<keyword evidence="3" id="KW-0687">Ribonucleoprotein</keyword>
<dbReference type="GO" id="GO:0003735">
    <property type="term" value="F:structural constituent of ribosome"/>
    <property type="evidence" value="ECO:0007669"/>
    <property type="project" value="InterPro"/>
</dbReference>
<dbReference type="SUPFAM" id="SSF54821">
    <property type="entry name" value="Ribosomal protein S3 C-terminal domain"/>
    <property type="match status" value="1"/>
</dbReference>
<evidence type="ECO:0000259" key="4">
    <source>
        <dbReference type="Pfam" id="PF00189"/>
    </source>
</evidence>
<dbReference type="InterPro" id="IPR036419">
    <property type="entry name" value="Ribosomal_S3_C_sf"/>
</dbReference>
<evidence type="ECO:0000313" key="5">
    <source>
        <dbReference type="EMBL" id="AXP85385.1"/>
    </source>
</evidence>
<dbReference type="GO" id="GO:0022627">
    <property type="term" value="C:cytosolic small ribosomal subunit"/>
    <property type="evidence" value="ECO:0007669"/>
    <property type="project" value="TreeGrafter"/>
</dbReference>
<gene>
    <name evidence="5" type="primary">rps3</name>
</gene>
<dbReference type="InterPro" id="IPR057258">
    <property type="entry name" value="Ribosomal_uS3"/>
</dbReference>
<protein>
    <submittedName>
        <fullName evidence="5">Rps3</fullName>
    </submittedName>
</protein>
<dbReference type="InterPro" id="IPR001351">
    <property type="entry name" value="Ribosomal_uS3_C"/>
</dbReference>
<organism evidence="5">
    <name type="scientific">Apicomplexa sp. WK-2018_Corallicola</name>
    <dbReference type="NCBI Taxonomy" id="2304055"/>
    <lineage>
        <taxon>Eukaryota</taxon>
        <taxon>Sar</taxon>
        <taxon>Alveolata</taxon>
        <taxon>Apicomplexa</taxon>
    </lineage>
</organism>
<name>A0A346KN94_9APIC</name>
<dbReference type="PANTHER" id="PTHR11760:SF19">
    <property type="entry name" value="SMALL RIBOSOMAL SUBUNIT PROTEIN US3C"/>
    <property type="match status" value="1"/>
</dbReference>
<evidence type="ECO:0000256" key="1">
    <source>
        <dbReference type="ARBA" id="ARBA00010761"/>
    </source>
</evidence>
<dbReference type="EMBL" id="MH304845">
    <property type="protein sequence ID" value="AXP85385.1"/>
    <property type="molecule type" value="Genomic_DNA"/>
</dbReference>
<comment type="similarity">
    <text evidence="1">Belongs to the universal ribosomal protein uS3 family.</text>
</comment>
<accession>A0A346KN94</accession>
<proteinExistence type="inferred from homology"/>
<evidence type="ECO:0000256" key="2">
    <source>
        <dbReference type="ARBA" id="ARBA00022980"/>
    </source>
</evidence>
<dbReference type="GO" id="GO:0006412">
    <property type="term" value="P:translation"/>
    <property type="evidence" value="ECO:0007669"/>
    <property type="project" value="InterPro"/>
</dbReference>
<dbReference type="Pfam" id="PF00189">
    <property type="entry name" value="Ribosomal_S3_C"/>
    <property type="match status" value="1"/>
</dbReference>
<evidence type="ECO:0000256" key="3">
    <source>
        <dbReference type="ARBA" id="ARBA00023274"/>
    </source>
</evidence>
<dbReference type="Gene3D" id="3.30.1140.32">
    <property type="entry name" value="Ribosomal protein S3, C-terminal domain"/>
    <property type="match status" value="1"/>
</dbReference>